<name>A0ABV3G8W2_MICGL</name>
<protein>
    <submittedName>
        <fullName evidence="2">Uncharacterized protein</fullName>
    </submittedName>
</protein>
<organism evidence="2 3">
    <name type="scientific">Microtetraspora glauca</name>
    <dbReference type="NCBI Taxonomy" id="1996"/>
    <lineage>
        <taxon>Bacteria</taxon>
        <taxon>Bacillati</taxon>
        <taxon>Actinomycetota</taxon>
        <taxon>Actinomycetes</taxon>
        <taxon>Streptosporangiales</taxon>
        <taxon>Streptosporangiaceae</taxon>
        <taxon>Microtetraspora</taxon>
    </lineage>
</organism>
<comment type="caution">
    <text evidence="2">The sequence shown here is derived from an EMBL/GenBank/DDBJ whole genome shotgun (WGS) entry which is preliminary data.</text>
</comment>
<feature type="compositionally biased region" description="Basic and acidic residues" evidence="1">
    <location>
        <begin position="99"/>
        <end position="110"/>
    </location>
</feature>
<sequence length="134" mass="14231">MVSASRARLTQIVTLKAVPYPRVASPECSAGATGQAHARTADDHARLDLGFRTPLPLTTNEARGVDEPAYLVRILRRGPAAAPPPMRRDGCLDGAGAPDRWDAGGPERGRKVQRRPLQSASMRAVAAEAGVSLR</sequence>
<dbReference type="EMBL" id="JBFALK010000002">
    <property type="protein sequence ID" value="MEV0968073.1"/>
    <property type="molecule type" value="Genomic_DNA"/>
</dbReference>
<proteinExistence type="predicted"/>
<evidence type="ECO:0000313" key="3">
    <source>
        <dbReference type="Proteomes" id="UP001551675"/>
    </source>
</evidence>
<reference evidence="2 3" key="1">
    <citation type="submission" date="2024-06" db="EMBL/GenBank/DDBJ databases">
        <title>The Natural Products Discovery Center: Release of the First 8490 Sequenced Strains for Exploring Actinobacteria Biosynthetic Diversity.</title>
        <authorList>
            <person name="Kalkreuter E."/>
            <person name="Kautsar S.A."/>
            <person name="Yang D."/>
            <person name="Bader C.D."/>
            <person name="Teijaro C.N."/>
            <person name="Fluegel L."/>
            <person name="Davis C.M."/>
            <person name="Simpson J.R."/>
            <person name="Lauterbach L."/>
            <person name="Steele A.D."/>
            <person name="Gui C."/>
            <person name="Meng S."/>
            <person name="Li G."/>
            <person name="Viehrig K."/>
            <person name="Ye F."/>
            <person name="Su P."/>
            <person name="Kiefer A.F."/>
            <person name="Nichols A."/>
            <person name="Cepeda A.J."/>
            <person name="Yan W."/>
            <person name="Fan B."/>
            <person name="Jiang Y."/>
            <person name="Adhikari A."/>
            <person name="Zheng C.-J."/>
            <person name="Schuster L."/>
            <person name="Cowan T.M."/>
            <person name="Smanski M.J."/>
            <person name="Chevrette M.G."/>
            <person name="De Carvalho L.P.S."/>
            <person name="Shen B."/>
        </authorList>
    </citation>
    <scope>NUCLEOTIDE SEQUENCE [LARGE SCALE GENOMIC DNA]</scope>
    <source>
        <strain evidence="2 3">NPDC050100</strain>
    </source>
</reference>
<accession>A0ABV3G8W2</accession>
<feature type="region of interest" description="Disordered" evidence="1">
    <location>
        <begin position="80"/>
        <end position="134"/>
    </location>
</feature>
<evidence type="ECO:0000313" key="2">
    <source>
        <dbReference type="EMBL" id="MEV0968073.1"/>
    </source>
</evidence>
<keyword evidence="3" id="KW-1185">Reference proteome</keyword>
<gene>
    <name evidence="2" type="ORF">AB0I59_05525</name>
</gene>
<dbReference type="Proteomes" id="UP001551675">
    <property type="component" value="Unassembled WGS sequence"/>
</dbReference>
<evidence type="ECO:0000256" key="1">
    <source>
        <dbReference type="SAM" id="MobiDB-lite"/>
    </source>
</evidence>
<dbReference type="RefSeq" id="WP_061255418.1">
    <property type="nucleotide sequence ID" value="NZ_JBFALK010000002.1"/>
</dbReference>